<proteinExistence type="predicted"/>
<dbReference type="GO" id="GO:0006357">
    <property type="term" value="P:regulation of transcription by RNA polymerase II"/>
    <property type="evidence" value="ECO:0007669"/>
    <property type="project" value="TreeGrafter"/>
</dbReference>
<dbReference type="PROSITE" id="PS51029">
    <property type="entry name" value="MADF"/>
    <property type="match status" value="2"/>
</dbReference>
<evidence type="ECO:0000313" key="4">
    <source>
        <dbReference type="Proteomes" id="UP001328107"/>
    </source>
</evidence>
<feature type="domain" description="MADF" evidence="2">
    <location>
        <begin position="69"/>
        <end position="155"/>
    </location>
</feature>
<feature type="region of interest" description="Disordered" evidence="1">
    <location>
        <begin position="384"/>
        <end position="405"/>
    </location>
</feature>
<organism evidence="3 4">
    <name type="scientific">Pristionchus mayeri</name>
    <dbReference type="NCBI Taxonomy" id="1317129"/>
    <lineage>
        <taxon>Eukaryota</taxon>
        <taxon>Metazoa</taxon>
        <taxon>Ecdysozoa</taxon>
        <taxon>Nematoda</taxon>
        <taxon>Chromadorea</taxon>
        <taxon>Rhabditida</taxon>
        <taxon>Rhabditina</taxon>
        <taxon>Diplogasteromorpha</taxon>
        <taxon>Diplogasteroidea</taxon>
        <taxon>Neodiplogasteridae</taxon>
        <taxon>Pristionchus</taxon>
    </lineage>
</organism>
<dbReference type="GO" id="GO:0005634">
    <property type="term" value="C:nucleus"/>
    <property type="evidence" value="ECO:0007669"/>
    <property type="project" value="TreeGrafter"/>
</dbReference>
<dbReference type="PANTHER" id="PTHR12243:SF57">
    <property type="entry name" value="ALCOHOL DEHYDROGENASE TRANSCRIPTION FACTOR MYB_SANT-LIKE PROTEIN"/>
    <property type="match status" value="1"/>
</dbReference>
<dbReference type="GO" id="GO:0005667">
    <property type="term" value="C:transcription regulator complex"/>
    <property type="evidence" value="ECO:0007669"/>
    <property type="project" value="TreeGrafter"/>
</dbReference>
<name>A0AAN4ZDX5_9BILA</name>
<protein>
    <recommendedName>
        <fullName evidence="2">MADF domain-containing protein</fullName>
    </recommendedName>
</protein>
<evidence type="ECO:0000256" key="1">
    <source>
        <dbReference type="SAM" id="MobiDB-lite"/>
    </source>
</evidence>
<dbReference type="PANTHER" id="PTHR12243">
    <property type="entry name" value="MADF DOMAIN TRANSCRIPTION FACTOR"/>
    <property type="match status" value="1"/>
</dbReference>
<dbReference type="InterPro" id="IPR006578">
    <property type="entry name" value="MADF-dom"/>
</dbReference>
<evidence type="ECO:0000259" key="2">
    <source>
        <dbReference type="PROSITE" id="PS51029"/>
    </source>
</evidence>
<feature type="non-terminal residue" evidence="3">
    <location>
        <position position="1"/>
    </location>
</feature>
<dbReference type="AlphaFoldDB" id="A0AAN4ZDX5"/>
<feature type="domain" description="MADF" evidence="2">
    <location>
        <begin position="188"/>
        <end position="276"/>
    </location>
</feature>
<comment type="caution">
    <text evidence="3">The sequence shown here is derived from an EMBL/GenBank/DDBJ whole genome shotgun (WGS) entry which is preliminary data.</text>
</comment>
<dbReference type="EMBL" id="BTRK01000002">
    <property type="protein sequence ID" value="GMR35920.1"/>
    <property type="molecule type" value="Genomic_DNA"/>
</dbReference>
<keyword evidence="4" id="KW-1185">Reference proteome</keyword>
<sequence length="405" mass="46945">TSHVMQRDDVPIDANFDTMECFQPGEKLFMVKEEALLSRPSTSAAIQSKEKSIRTSEDSVNSGLDFNSRLIDLIKNRRNLYDGSTPGGRSSSFRAQVWDGLALQLEYQKGGNHLQRKWKQLRDKYVKVRRTRQSSPGINTWPLYNKMSFLEPYLVQRELNRPVSPIDRACIRPRGDLSAKEVVNFNRRVINAVRSHPVLYAKSDPNYRSADQRTAAWKAVLTTLNFPCDVMEMQRYWKSIRDRFIRIRRITNGQMEGSSLKWIHYDDFRWLEPFLEHHQRIRERFALARQAADRERRGLVAVVDEEDGVVVDYEVDREDVQTSLLPDQLLESGVRFDGDTAFAASVISDIRALPLEVQALVRERIELALESGVNSSEMMEKLQLLQPEKRRSVQREEGMVKEERG</sequence>
<dbReference type="InterPro" id="IPR039353">
    <property type="entry name" value="TF_Adf1"/>
</dbReference>
<gene>
    <name evidence="3" type="ORF">PMAYCL1PPCAC_06115</name>
</gene>
<dbReference type="Pfam" id="PF10545">
    <property type="entry name" value="MADF_DNA_bdg"/>
    <property type="match status" value="2"/>
</dbReference>
<reference evidence="4" key="1">
    <citation type="submission" date="2022-10" db="EMBL/GenBank/DDBJ databases">
        <title>Genome assembly of Pristionchus species.</title>
        <authorList>
            <person name="Yoshida K."/>
            <person name="Sommer R.J."/>
        </authorList>
    </citation>
    <scope>NUCLEOTIDE SEQUENCE [LARGE SCALE GENOMIC DNA]</scope>
    <source>
        <strain evidence="4">RS5460</strain>
    </source>
</reference>
<evidence type="ECO:0000313" key="3">
    <source>
        <dbReference type="EMBL" id="GMR35920.1"/>
    </source>
</evidence>
<feature type="compositionally biased region" description="Basic and acidic residues" evidence="1">
    <location>
        <begin position="387"/>
        <end position="405"/>
    </location>
</feature>
<dbReference type="SMART" id="SM00595">
    <property type="entry name" value="MADF"/>
    <property type="match status" value="2"/>
</dbReference>
<accession>A0AAN4ZDX5</accession>
<dbReference type="Proteomes" id="UP001328107">
    <property type="component" value="Unassembled WGS sequence"/>
</dbReference>